<protein>
    <submittedName>
        <fullName evidence="2">Uncharacterized protein</fullName>
    </submittedName>
</protein>
<sequence>MESGKTVIILLTDFRNITILKVFVNVCFMLLPALFLFFPPLV</sequence>
<dbReference type="EMBL" id="BAEP01000064">
    <property type="protein sequence ID" value="GAC25591.1"/>
    <property type="molecule type" value="Genomic_DNA"/>
</dbReference>
<evidence type="ECO:0000313" key="3">
    <source>
        <dbReference type="Proteomes" id="UP000006263"/>
    </source>
</evidence>
<feature type="transmembrane region" description="Helical" evidence="1">
    <location>
        <begin position="20"/>
        <end position="38"/>
    </location>
</feature>
<evidence type="ECO:0000313" key="2">
    <source>
        <dbReference type="EMBL" id="GAC25591.1"/>
    </source>
</evidence>
<evidence type="ECO:0000256" key="1">
    <source>
        <dbReference type="SAM" id="Phobius"/>
    </source>
</evidence>
<comment type="caution">
    <text evidence="2">The sequence shown here is derived from an EMBL/GenBank/DDBJ whole genome shotgun (WGS) entry which is preliminary data.</text>
</comment>
<proteinExistence type="predicted"/>
<keyword evidence="1" id="KW-0472">Membrane</keyword>
<accession>K6YNL9</accession>
<dbReference type="AlphaFoldDB" id="K6YNL9"/>
<keyword evidence="1" id="KW-1133">Transmembrane helix</keyword>
<name>K6YNL9_9ALTE</name>
<keyword evidence="1" id="KW-0812">Transmembrane</keyword>
<organism evidence="2 3">
    <name type="scientific">Paraglaciecola mesophila KMM 241</name>
    <dbReference type="NCBI Taxonomy" id="1128912"/>
    <lineage>
        <taxon>Bacteria</taxon>
        <taxon>Pseudomonadati</taxon>
        <taxon>Pseudomonadota</taxon>
        <taxon>Gammaproteobacteria</taxon>
        <taxon>Alteromonadales</taxon>
        <taxon>Alteromonadaceae</taxon>
        <taxon>Paraglaciecola</taxon>
    </lineage>
</organism>
<dbReference type="Proteomes" id="UP000006263">
    <property type="component" value="Unassembled WGS sequence"/>
</dbReference>
<reference evidence="2 3" key="1">
    <citation type="journal article" date="2017" name="Antonie Van Leeuwenhoek">
        <title>Rhizobium rhizosphaerae sp. nov., a novel species isolated from rice rhizosphere.</title>
        <authorList>
            <person name="Zhao J.J."/>
            <person name="Zhang J."/>
            <person name="Zhang R.J."/>
            <person name="Zhang C.W."/>
            <person name="Yin H.Q."/>
            <person name="Zhang X.X."/>
        </authorList>
    </citation>
    <scope>NUCLEOTIDE SEQUENCE [LARGE SCALE GENOMIC DNA]</scope>
    <source>
        <strain evidence="2 3">KMM 241</strain>
    </source>
</reference>
<gene>
    <name evidence="2" type="ORF">GMES_3313</name>
</gene>